<reference evidence="1 2" key="1">
    <citation type="submission" date="2023-01" db="EMBL/GenBank/DDBJ databases">
        <title>Cultivation and genomic characterization of new, ubiquitous marine nitrite-oxidizing bacteria from the Nitrospirales.</title>
        <authorList>
            <person name="Mueller A.J."/>
            <person name="Daebeler A."/>
            <person name="Herbold C.W."/>
            <person name="Kirkegaard R.H."/>
            <person name="Daims H."/>
        </authorList>
    </citation>
    <scope>NUCLEOTIDE SEQUENCE [LARGE SCALE GENOMIC DNA]</scope>
    <source>
        <strain evidence="1 2">DK</strain>
    </source>
</reference>
<dbReference type="Gene3D" id="1.20.120.1060">
    <property type="match status" value="1"/>
</dbReference>
<dbReference type="KEGG" id="nneo:PQG83_15785"/>
<gene>
    <name evidence="1" type="ORF">PQG83_15785</name>
</gene>
<dbReference type="RefSeq" id="WP_312743009.1">
    <property type="nucleotide sequence ID" value="NZ_CP116968.1"/>
</dbReference>
<name>A0AA96GHM6_9BACT</name>
<keyword evidence="2" id="KW-1185">Reference proteome</keyword>
<dbReference type="EMBL" id="CP116968">
    <property type="protein sequence ID" value="WNM61202.1"/>
    <property type="molecule type" value="Genomic_DNA"/>
</dbReference>
<sequence>MTLVEESRERAIEAFWILNDIGGDLIGATRAFEYFETPNFKGGATDRVLRIFNRMADSFLFVTLAKWIEFYDRYHVLIPPDARPICESLRNELDKRGVREFRNTVIGHIWSKKHSRPLLPNEIEILARKITKGDSKEFLKWINDPNNNQLGETIVGTTEFVRDAIKRKWSLSEQELFLN</sequence>
<protein>
    <submittedName>
        <fullName evidence="1">Uncharacterized protein</fullName>
    </submittedName>
</protein>
<evidence type="ECO:0000313" key="1">
    <source>
        <dbReference type="EMBL" id="WNM61202.1"/>
    </source>
</evidence>
<evidence type="ECO:0000313" key="2">
    <source>
        <dbReference type="Proteomes" id="UP001302494"/>
    </source>
</evidence>
<accession>A0AA96GHM6</accession>
<organism evidence="1 2">
    <name type="scientific">Candidatus Nitrospira neomarina</name>
    <dbReference type="NCBI Taxonomy" id="3020899"/>
    <lineage>
        <taxon>Bacteria</taxon>
        <taxon>Pseudomonadati</taxon>
        <taxon>Nitrospirota</taxon>
        <taxon>Nitrospiria</taxon>
        <taxon>Nitrospirales</taxon>
        <taxon>Nitrospiraceae</taxon>
        <taxon>Nitrospira</taxon>
    </lineage>
</organism>
<dbReference type="AlphaFoldDB" id="A0AA96GHM6"/>
<dbReference type="Proteomes" id="UP001302494">
    <property type="component" value="Chromosome"/>
</dbReference>
<proteinExistence type="predicted"/>